<evidence type="ECO:0000256" key="6">
    <source>
        <dbReference type="ARBA" id="ARBA00022840"/>
    </source>
</evidence>
<reference evidence="8" key="2">
    <citation type="submission" date="2025-09" db="UniProtKB">
        <authorList>
            <consortium name="Ensembl"/>
        </authorList>
    </citation>
    <scope>IDENTIFICATION</scope>
</reference>
<evidence type="ECO:0000256" key="2">
    <source>
        <dbReference type="ARBA" id="ARBA00022490"/>
    </source>
</evidence>
<dbReference type="InterPro" id="IPR027417">
    <property type="entry name" value="P-loop_NTPase"/>
</dbReference>
<dbReference type="Gene3D" id="3.40.50.300">
    <property type="entry name" value="P-loop containing nucleotide triphosphate hydrolases"/>
    <property type="match status" value="1"/>
</dbReference>
<keyword evidence="9" id="KW-1185">Reference proteome</keyword>
<evidence type="ECO:0000259" key="7">
    <source>
        <dbReference type="PROSITE" id="PS50837"/>
    </source>
</evidence>
<dbReference type="PANTHER" id="PTHR24106">
    <property type="entry name" value="NACHT, LRR AND CARD DOMAINS-CONTAINING"/>
    <property type="match status" value="1"/>
</dbReference>
<evidence type="ECO:0000256" key="3">
    <source>
        <dbReference type="ARBA" id="ARBA00022614"/>
    </source>
</evidence>
<keyword evidence="2" id="KW-0963">Cytoplasm</keyword>
<protein>
    <recommendedName>
        <fullName evidence="7">NACHT domain-containing protein</fullName>
    </recommendedName>
</protein>
<keyword evidence="3" id="KW-0433">Leucine-rich repeat</keyword>
<feature type="domain" description="NACHT" evidence="7">
    <location>
        <begin position="273"/>
        <end position="405"/>
    </location>
</feature>
<reference evidence="8" key="1">
    <citation type="submission" date="2025-08" db="UniProtKB">
        <authorList>
            <consortium name="Ensembl"/>
        </authorList>
    </citation>
    <scope>IDENTIFICATION</scope>
</reference>
<organism evidence="8 9">
    <name type="scientific">Neogobius melanostomus</name>
    <name type="common">round goby</name>
    <dbReference type="NCBI Taxonomy" id="47308"/>
    <lineage>
        <taxon>Eukaryota</taxon>
        <taxon>Metazoa</taxon>
        <taxon>Chordata</taxon>
        <taxon>Craniata</taxon>
        <taxon>Vertebrata</taxon>
        <taxon>Euteleostomi</taxon>
        <taxon>Actinopterygii</taxon>
        <taxon>Neopterygii</taxon>
        <taxon>Teleostei</taxon>
        <taxon>Neoteleostei</taxon>
        <taxon>Acanthomorphata</taxon>
        <taxon>Gobiaria</taxon>
        <taxon>Gobiiformes</taxon>
        <taxon>Gobioidei</taxon>
        <taxon>Gobiidae</taxon>
        <taxon>Benthophilinae</taxon>
        <taxon>Neogobiini</taxon>
        <taxon>Neogobius</taxon>
    </lineage>
</organism>
<dbReference type="SUPFAM" id="SSF52540">
    <property type="entry name" value="P-loop containing nucleoside triphosphate hydrolases"/>
    <property type="match status" value="1"/>
</dbReference>
<dbReference type="Pfam" id="PF17776">
    <property type="entry name" value="NLRC4_HD2"/>
    <property type="match status" value="1"/>
</dbReference>
<dbReference type="InterPro" id="IPR029495">
    <property type="entry name" value="NACHT-assoc"/>
</dbReference>
<dbReference type="Ensembl" id="ENSNMLT00000041022.1">
    <property type="protein sequence ID" value="ENSNMLP00000036825.1"/>
    <property type="gene ID" value="ENSNMLG00000022825.1"/>
</dbReference>
<dbReference type="GO" id="GO:0005524">
    <property type="term" value="F:ATP binding"/>
    <property type="evidence" value="ECO:0007669"/>
    <property type="project" value="UniProtKB-KW"/>
</dbReference>
<proteinExistence type="predicted"/>
<dbReference type="Proteomes" id="UP000694523">
    <property type="component" value="Unplaced"/>
</dbReference>
<dbReference type="Pfam" id="PF17779">
    <property type="entry name" value="WHD_NOD2"/>
    <property type="match status" value="1"/>
</dbReference>
<keyword evidence="4" id="KW-0677">Repeat</keyword>
<dbReference type="AlphaFoldDB" id="A0A8C6UKV0"/>
<dbReference type="InterPro" id="IPR051261">
    <property type="entry name" value="NLR"/>
</dbReference>
<dbReference type="PROSITE" id="PS50837">
    <property type="entry name" value="NACHT"/>
    <property type="match status" value="1"/>
</dbReference>
<comment type="subcellular location">
    <subcellularLocation>
        <location evidence="1">Cytoplasm</location>
    </subcellularLocation>
</comment>
<evidence type="ECO:0000313" key="8">
    <source>
        <dbReference type="Ensembl" id="ENSNMLP00000036825.1"/>
    </source>
</evidence>
<accession>A0A8C6UKV0</accession>
<keyword evidence="6" id="KW-0067">ATP-binding</keyword>
<dbReference type="InterPro" id="IPR041075">
    <property type="entry name" value="NOD1/2_WH"/>
</dbReference>
<keyword evidence="5" id="KW-0547">Nucleotide-binding</keyword>
<evidence type="ECO:0000256" key="4">
    <source>
        <dbReference type="ARBA" id="ARBA00022737"/>
    </source>
</evidence>
<dbReference type="InterPro" id="IPR041267">
    <property type="entry name" value="NLRP_HD2"/>
</dbReference>
<dbReference type="SMART" id="SM01288">
    <property type="entry name" value="FISNA"/>
    <property type="match status" value="1"/>
</dbReference>
<dbReference type="InterPro" id="IPR007111">
    <property type="entry name" value="NACHT_NTPase"/>
</dbReference>
<evidence type="ECO:0000313" key="9">
    <source>
        <dbReference type="Proteomes" id="UP000694523"/>
    </source>
</evidence>
<dbReference type="GO" id="GO:0005737">
    <property type="term" value="C:cytoplasm"/>
    <property type="evidence" value="ECO:0007669"/>
    <property type="project" value="UniProtKB-SubCell"/>
</dbReference>
<dbReference type="Pfam" id="PF05729">
    <property type="entry name" value="NACHT"/>
    <property type="match status" value="1"/>
</dbReference>
<evidence type="ECO:0000256" key="5">
    <source>
        <dbReference type="ARBA" id="ARBA00022741"/>
    </source>
</evidence>
<evidence type="ECO:0000256" key="1">
    <source>
        <dbReference type="ARBA" id="ARBA00004496"/>
    </source>
</evidence>
<sequence length="690" mass="79139">MDSVKTALYTTFTETMSQNELPKKVQDHLICSLENLQLALFHSNKQDLRSAAVMDAPEVCRELLSECFWLFSLMALNKTPLQPQWDRLSATNRWDCFPDELTTHFAREDPNKPSDVDRLNTVFTQLEKDFVALFKEQLKRFHRLLTSDRSSENSREENPEREGESSREAVFTITLDFLRREDKDLAERLRRLHTIDFKASVFGKKLKIQLKQKFSQVCEGGATAGNPALLKEIYRELDITEIYQEHGVREPADTALAFENIFKKRSKSGEPIRTVLTEGVAGVGKTVLTQKITVDWAEGRVYQDVQLLFPFTFRELNKLKDRSFSLEGLLHYFFNGTEELCSFKDLQLLFIFDGLDECRLPLDFTNTKVLTEPTESARVEELLVNLIRGNLLPSARLWITTRPKAANQIPAESVSMVTEVRVFSDPQREQFFKKRFRDEQKATAVISHIKNNPSLRIMSRSPDFCWIIYNFIIKKQELPTTLTGLYIHLLQENFLRNSTSEKDTNWSSETKKILQAVGKLAFEEVQKGNLAFYASDLSRFGLDDSQVACFTRTNMKELLAALHVHQTFFSSGENLLSPHYITEAAFYHSAVDWFLQSPSGHLDMFLGFLLGLSLSTNQKLLKGLVSDTGSDIQETVNHIHMKLNVGLSAERSLNLLHCLNELNDRSLLEDMQKLMREGPANKQMSAAQWS</sequence>
<name>A0A8C6UKV0_9GOBI</name>